<sequence>MAPPPPPTLRDPTNGANDPSEVTVTTLILSDHPQHTLTSLLQFNQSWDQYPWAVAVPHFEVGTADGAVGVVGQFRFLSDYINDLWVFVQMIIEWSDSDDAQHQWIHMASDWGEVPAVLGDVDSDRGLDEYFYWIHRGRVNTVDPGVQSVTVQLAEDAIAAGNTTTNPIITQRIIQQFNHYCLDSIATITTHVDKQTASLVTRYPYLANQAIAKATNNDSKTEFQASSITEVLPVVVPINSLCFTDIVARSVSEKLEASDVAANMITQGMASLKLPLPAVESIASSSFQEQMINQGRLPGTITFDMDRFWSIISRDDPDVATETLDTQFASIIDHFAENDMENDDDDWTDTDDEDSNDDNISVNELVATLQNTEFSDFTDYVINQQQKQDKEDEMEEDDAEESAYESDANSEGERRGLFIDYDSYDEHPRGFVGDKDDVSSDDDIVEDIDPYT</sequence>
<feature type="compositionally biased region" description="Acidic residues" evidence="1">
    <location>
        <begin position="338"/>
        <end position="357"/>
    </location>
</feature>
<name>A0A642V3L1_DIURU</name>
<organism evidence="2 3">
    <name type="scientific">Diutina rugosa</name>
    <name type="common">Yeast</name>
    <name type="synonym">Candida rugosa</name>
    <dbReference type="NCBI Taxonomy" id="5481"/>
    <lineage>
        <taxon>Eukaryota</taxon>
        <taxon>Fungi</taxon>
        <taxon>Dikarya</taxon>
        <taxon>Ascomycota</taxon>
        <taxon>Saccharomycotina</taxon>
        <taxon>Pichiomycetes</taxon>
        <taxon>Debaryomycetaceae</taxon>
        <taxon>Diutina</taxon>
    </lineage>
</organism>
<dbReference type="AlphaFoldDB" id="A0A642V3L1"/>
<evidence type="ECO:0000256" key="1">
    <source>
        <dbReference type="SAM" id="MobiDB-lite"/>
    </source>
</evidence>
<accession>A0A642V3L1</accession>
<comment type="caution">
    <text evidence="2">The sequence shown here is derived from an EMBL/GenBank/DDBJ whole genome shotgun (WGS) entry which is preliminary data.</text>
</comment>
<dbReference type="Proteomes" id="UP000449547">
    <property type="component" value="Unassembled WGS sequence"/>
</dbReference>
<feature type="region of interest" description="Disordered" evidence="1">
    <location>
        <begin position="335"/>
        <end position="358"/>
    </location>
</feature>
<evidence type="ECO:0000313" key="3">
    <source>
        <dbReference type="Proteomes" id="UP000449547"/>
    </source>
</evidence>
<gene>
    <name evidence="2" type="ORF">DIURU_000303</name>
</gene>
<feature type="compositionally biased region" description="Acidic residues" evidence="1">
    <location>
        <begin position="391"/>
        <end position="410"/>
    </location>
</feature>
<feature type="compositionally biased region" description="Acidic residues" evidence="1">
    <location>
        <begin position="439"/>
        <end position="452"/>
    </location>
</feature>
<feature type="region of interest" description="Disordered" evidence="1">
    <location>
        <begin position="385"/>
        <end position="452"/>
    </location>
</feature>
<dbReference type="OMA" id="DYINDLW"/>
<evidence type="ECO:0000313" key="2">
    <source>
        <dbReference type="EMBL" id="KAA8907893.1"/>
    </source>
</evidence>
<dbReference type="RefSeq" id="XP_034014825.1">
    <property type="nucleotide sequence ID" value="XM_034155747.1"/>
</dbReference>
<keyword evidence="3" id="KW-1185">Reference proteome</keyword>
<dbReference type="GeneID" id="54778956"/>
<proteinExistence type="predicted"/>
<feature type="compositionally biased region" description="Basic and acidic residues" evidence="1">
    <location>
        <begin position="424"/>
        <end position="438"/>
    </location>
</feature>
<reference evidence="2 3" key="1">
    <citation type="submission" date="2019-07" db="EMBL/GenBank/DDBJ databases">
        <title>Genome assembly of two rare yeast pathogens: Diutina rugosa and Trichomonascus ciferrii.</title>
        <authorList>
            <person name="Mixao V."/>
            <person name="Saus E."/>
            <person name="Hansen A."/>
            <person name="Lass-Flor C."/>
            <person name="Gabaldon T."/>
        </authorList>
    </citation>
    <scope>NUCLEOTIDE SEQUENCE [LARGE SCALE GENOMIC DNA]</scope>
    <source>
        <strain evidence="2 3">CBS 613</strain>
    </source>
</reference>
<protein>
    <submittedName>
        <fullName evidence="2">Uncharacterized protein</fullName>
    </submittedName>
</protein>
<dbReference type="EMBL" id="SWFT01000018">
    <property type="protein sequence ID" value="KAA8907893.1"/>
    <property type="molecule type" value="Genomic_DNA"/>
</dbReference>
<dbReference type="VEuPathDB" id="FungiDB:DIURU_000303"/>